<dbReference type="EMBL" id="FNBN01000002">
    <property type="protein sequence ID" value="SDF58208.1"/>
    <property type="molecule type" value="Genomic_DNA"/>
</dbReference>
<protein>
    <submittedName>
        <fullName evidence="2">Uncharacterized protein</fullName>
    </submittedName>
</protein>
<keyword evidence="1" id="KW-0812">Transmembrane</keyword>
<reference evidence="2 3" key="1">
    <citation type="submission" date="2016-10" db="EMBL/GenBank/DDBJ databases">
        <authorList>
            <person name="de Groot N.N."/>
        </authorList>
    </citation>
    <scope>NUCLEOTIDE SEQUENCE [LARGE SCALE GENOMIC DNA]</scope>
    <source>
        <strain evidence="2 3">DSM 527</strain>
    </source>
</reference>
<dbReference type="Proteomes" id="UP000199045">
    <property type="component" value="Unassembled WGS sequence"/>
</dbReference>
<accession>A0A1G7M8R8</accession>
<sequence>MYRKQRVSAGGAVALLAVLSAISMERGMIASPKWYFILCITTPVLLLFSFARSK</sequence>
<feature type="transmembrane region" description="Helical" evidence="1">
    <location>
        <begin position="33"/>
        <end position="51"/>
    </location>
</feature>
<evidence type="ECO:0000313" key="2">
    <source>
        <dbReference type="EMBL" id="SDF58208.1"/>
    </source>
</evidence>
<evidence type="ECO:0000256" key="1">
    <source>
        <dbReference type="SAM" id="Phobius"/>
    </source>
</evidence>
<gene>
    <name evidence="2" type="ORF">SAMN04488121_102334</name>
</gene>
<dbReference type="STRING" id="104663.SAMN04488121_102334"/>
<organism evidence="2 3">
    <name type="scientific">Chitinophaga filiformis</name>
    <name type="common">Myxococcus filiformis</name>
    <name type="synonym">Flexibacter filiformis</name>
    <dbReference type="NCBI Taxonomy" id="104663"/>
    <lineage>
        <taxon>Bacteria</taxon>
        <taxon>Pseudomonadati</taxon>
        <taxon>Bacteroidota</taxon>
        <taxon>Chitinophagia</taxon>
        <taxon>Chitinophagales</taxon>
        <taxon>Chitinophagaceae</taxon>
        <taxon>Chitinophaga</taxon>
    </lineage>
</organism>
<evidence type="ECO:0000313" key="3">
    <source>
        <dbReference type="Proteomes" id="UP000199045"/>
    </source>
</evidence>
<keyword evidence="1" id="KW-1133">Transmembrane helix</keyword>
<proteinExistence type="predicted"/>
<name>A0A1G7M8R8_CHIFI</name>
<dbReference type="RefSeq" id="WP_176842208.1">
    <property type="nucleotide sequence ID" value="NZ_FNBN01000002.1"/>
</dbReference>
<dbReference type="AlphaFoldDB" id="A0A1G7M8R8"/>
<keyword evidence="1" id="KW-0472">Membrane</keyword>